<dbReference type="Gramene" id="KQK14354">
    <property type="protein sequence ID" value="KQK14354"/>
    <property type="gene ID" value="BRADI_1g15660v3"/>
</dbReference>
<protein>
    <submittedName>
        <fullName evidence="2 3">Uncharacterized protein</fullName>
    </submittedName>
</protein>
<reference evidence="3" key="3">
    <citation type="submission" date="2018-08" db="UniProtKB">
        <authorList>
            <consortium name="EnsemblPlants"/>
        </authorList>
    </citation>
    <scope>IDENTIFICATION</scope>
    <source>
        <strain evidence="3">cv. Bd21</strain>
    </source>
</reference>
<evidence type="ECO:0000313" key="4">
    <source>
        <dbReference type="Proteomes" id="UP000008810"/>
    </source>
</evidence>
<evidence type="ECO:0000313" key="3">
    <source>
        <dbReference type="EnsemblPlants" id="KQK14354"/>
    </source>
</evidence>
<proteinExistence type="predicted"/>
<accession>A0A0Q3RN20</accession>
<name>A0A0Q3RN20_BRADI</name>
<reference evidence="2 3" key="1">
    <citation type="journal article" date="2010" name="Nature">
        <title>Genome sequencing and analysis of the model grass Brachypodium distachyon.</title>
        <authorList>
            <consortium name="International Brachypodium Initiative"/>
        </authorList>
    </citation>
    <scope>NUCLEOTIDE SEQUENCE [LARGE SCALE GENOMIC DNA]</scope>
    <source>
        <strain evidence="2 3">Bd21</strain>
    </source>
</reference>
<feature type="region of interest" description="Disordered" evidence="1">
    <location>
        <begin position="105"/>
        <end position="131"/>
    </location>
</feature>
<dbReference type="EnsemblPlants" id="KQK14354">
    <property type="protein sequence ID" value="KQK14354"/>
    <property type="gene ID" value="BRADI_1g15660v3"/>
</dbReference>
<keyword evidence="4" id="KW-1185">Reference proteome</keyword>
<organism evidence="2">
    <name type="scientific">Brachypodium distachyon</name>
    <name type="common">Purple false brome</name>
    <name type="synonym">Trachynia distachya</name>
    <dbReference type="NCBI Taxonomy" id="15368"/>
    <lineage>
        <taxon>Eukaryota</taxon>
        <taxon>Viridiplantae</taxon>
        <taxon>Streptophyta</taxon>
        <taxon>Embryophyta</taxon>
        <taxon>Tracheophyta</taxon>
        <taxon>Spermatophyta</taxon>
        <taxon>Magnoliopsida</taxon>
        <taxon>Liliopsida</taxon>
        <taxon>Poales</taxon>
        <taxon>Poaceae</taxon>
        <taxon>BOP clade</taxon>
        <taxon>Pooideae</taxon>
        <taxon>Stipodae</taxon>
        <taxon>Brachypodieae</taxon>
        <taxon>Brachypodium</taxon>
    </lineage>
</organism>
<reference evidence="2" key="2">
    <citation type="submission" date="2017-06" db="EMBL/GenBank/DDBJ databases">
        <title>WGS assembly of Brachypodium distachyon.</title>
        <authorList>
            <consortium name="The International Brachypodium Initiative"/>
            <person name="Lucas S."/>
            <person name="Harmon-Smith M."/>
            <person name="Lail K."/>
            <person name="Tice H."/>
            <person name="Grimwood J."/>
            <person name="Bruce D."/>
            <person name="Barry K."/>
            <person name="Shu S."/>
            <person name="Lindquist E."/>
            <person name="Wang M."/>
            <person name="Pitluck S."/>
            <person name="Vogel J.P."/>
            <person name="Garvin D.F."/>
            <person name="Mockler T.C."/>
            <person name="Schmutz J."/>
            <person name="Rokhsar D."/>
            <person name="Bevan M.W."/>
        </authorList>
    </citation>
    <scope>NUCLEOTIDE SEQUENCE</scope>
    <source>
        <strain evidence="2">Bd21</strain>
    </source>
</reference>
<feature type="compositionally biased region" description="Polar residues" evidence="1">
    <location>
        <begin position="106"/>
        <end position="119"/>
    </location>
</feature>
<dbReference type="AlphaFoldDB" id="A0A0Q3RN20"/>
<dbReference type="InParanoid" id="A0A0Q3RN20"/>
<dbReference type="EMBL" id="CM000880">
    <property type="protein sequence ID" value="KQK14354.1"/>
    <property type="molecule type" value="Genomic_DNA"/>
</dbReference>
<dbReference type="OrthoDB" id="695661at2759"/>
<evidence type="ECO:0000313" key="2">
    <source>
        <dbReference type="EMBL" id="KQK14354.1"/>
    </source>
</evidence>
<sequence>MSSSPRALLELMTAVDAGLVAPPVDVIDGRANLGSSRRRGSSSYSRSRQTAPVVAKTIIPVLPVFSTLDTDPSFEFSTAISNSSASPASMVFSDGHLRAHQFPAVRSSSPGTGASSQVGSPVLGTAKAGSTKRVSFAEDGTAGKTAAGKSRKGGGLLGCMGSTCRLSRSEVVEPAMNANHRKAVSV</sequence>
<dbReference type="Proteomes" id="UP000008810">
    <property type="component" value="Chromosome 1"/>
</dbReference>
<feature type="region of interest" description="Disordered" evidence="1">
    <location>
        <begin position="28"/>
        <end position="49"/>
    </location>
</feature>
<gene>
    <name evidence="2" type="ORF">BRADI_1g15660v3</name>
</gene>
<evidence type="ECO:0000256" key="1">
    <source>
        <dbReference type="SAM" id="MobiDB-lite"/>
    </source>
</evidence>
<dbReference type="FunCoup" id="A0A0Q3RN20">
    <property type="interactions" value="313"/>
</dbReference>